<dbReference type="InterPro" id="IPR026875">
    <property type="entry name" value="PHydrolase_assoc_dom"/>
</dbReference>
<keyword evidence="5" id="KW-1185">Reference proteome</keyword>
<dbReference type="OrthoDB" id="9803619at2"/>
<dbReference type="Gene3D" id="1.10.3210.10">
    <property type="entry name" value="Hypothetical protein af1432"/>
    <property type="match status" value="1"/>
</dbReference>
<dbReference type="InterPro" id="IPR006261">
    <property type="entry name" value="dGTPase"/>
</dbReference>
<dbReference type="PROSITE" id="PS51831">
    <property type="entry name" value="HD"/>
    <property type="match status" value="1"/>
</dbReference>
<dbReference type="CDD" id="cd00077">
    <property type="entry name" value="HDc"/>
    <property type="match status" value="1"/>
</dbReference>
<dbReference type="SUPFAM" id="SSF109604">
    <property type="entry name" value="HD-domain/PDEase-like"/>
    <property type="match status" value="1"/>
</dbReference>
<name>A0A4R1RAI7_HYDET</name>
<dbReference type="HAMAP" id="MF_01212">
    <property type="entry name" value="dGTPase_type2"/>
    <property type="match status" value="1"/>
</dbReference>
<feature type="domain" description="HD" evidence="3">
    <location>
        <begin position="76"/>
        <end position="204"/>
    </location>
</feature>
<dbReference type="InterPro" id="IPR003607">
    <property type="entry name" value="HD/PDEase_dom"/>
</dbReference>
<dbReference type="Pfam" id="PF01966">
    <property type="entry name" value="HD"/>
    <property type="match status" value="1"/>
</dbReference>
<protein>
    <recommendedName>
        <fullName evidence="2">Deoxyguanosinetriphosphate triphosphohydrolase-like protein</fullName>
    </recommendedName>
</protein>
<dbReference type="EMBL" id="SLUN01000023">
    <property type="protein sequence ID" value="TCL62773.1"/>
    <property type="molecule type" value="Genomic_DNA"/>
</dbReference>
<dbReference type="InterPro" id="IPR050135">
    <property type="entry name" value="dGTPase-like"/>
</dbReference>
<dbReference type="InterPro" id="IPR006674">
    <property type="entry name" value="HD_domain"/>
</dbReference>
<organism evidence="4 5">
    <name type="scientific">Hydrogenispora ethanolica</name>
    <dbReference type="NCBI Taxonomy" id="1082276"/>
    <lineage>
        <taxon>Bacteria</taxon>
        <taxon>Bacillati</taxon>
        <taxon>Bacillota</taxon>
        <taxon>Hydrogenispora</taxon>
    </lineage>
</organism>
<dbReference type="GO" id="GO:0008832">
    <property type="term" value="F:dGTPase activity"/>
    <property type="evidence" value="ECO:0007669"/>
    <property type="project" value="TreeGrafter"/>
</dbReference>
<reference evidence="4 5" key="1">
    <citation type="submission" date="2019-03" db="EMBL/GenBank/DDBJ databases">
        <title>Genomic Encyclopedia of Type Strains, Phase IV (KMG-IV): sequencing the most valuable type-strain genomes for metagenomic binning, comparative biology and taxonomic classification.</title>
        <authorList>
            <person name="Goeker M."/>
        </authorList>
    </citation>
    <scope>NUCLEOTIDE SEQUENCE [LARGE SCALE GENOMIC DNA]</scope>
    <source>
        <strain evidence="4 5">LX-B</strain>
    </source>
</reference>
<comment type="caution">
    <text evidence="4">The sequence shown here is derived from an EMBL/GenBank/DDBJ whole genome shotgun (WGS) entry which is preliminary data.</text>
</comment>
<dbReference type="NCBIfam" id="NF002326">
    <property type="entry name" value="PRK01286.1-1"/>
    <property type="match status" value="1"/>
</dbReference>
<evidence type="ECO:0000256" key="1">
    <source>
        <dbReference type="ARBA" id="ARBA00022801"/>
    </source>
</evidence>
<evidence type="ECO:0000313" key="5">
    <source>
        <dbReference type="Proteomes" id="UP000295008"/>
    </source>
</evidence>
<comment type="similarity">
    <text evidence="2">Belongs to the dGTPase family. Type 2 subfamily.</text>
</comment>
<sequence>MNSFRERNEANEELTLAPYAAKARATRGRQYPEQEDDYRTCYQRDRDRVIYTAAFKNLQFKTQVFVVHEGDFYRTRLTHTLEVTQHARTFARVLRANEDLVEAIALAHDLGHAPFGHAGEEILAELLKSYGGFDHNLHSLKVVDRLEERYPSFPGLNLTYETREGIARHLTRFDNPQLPPEFKGFPLPGIEAQIVNLSDMLSFAAHDLDDALRVGLVHWEEVAELEIPLIKEIVAAIAAEEARAGRFTNQLRTLRLIRHLINEFNVDCILQSQRNLEALPLDSPDAIRRLERPVVELSPLRKRDLEMLLTYLYDQVYKNPVVLMMVEKGKLILERLFKRFWENPQLLPAQVTRGGVKLAGDGENVKALLIGDYLAGLTDRQAMDIYEMMFEPYTKVMGYGFGK</sequence>
<evidence type="ECO:0000259" key="3">
    <source>
        <dbReference type="PROSITE" id="PS51831"/>
    </source>
</evidence>
<evidence type="ECO:0000313" key="4">
    <source>
        <dbReference type="EMBL" id="TCL62773.1"/>
    </source>
</evidence>
<keyword evidence="1 2" id="KW-0378">Hydrolase</keyword>
<dbReference type="PANTHER" id="PTHR11373:SF43">
    <property type="entry name" value="DEOXYGUANOSINETRIPHOSPHATE TRIPHOSPHOHYDROLASE-LIKE PROTEIN"/>
    <property type="match status" value="1"/>
</dbReference>
<accession>A0A4R1RAI7</accession>
<dbReference type="Proteomes" id="UP000295008">
    <property type="component" value="Unassembled WGS sequence"/>
</dbReference>
<dbReference type="AlphaFoldDB" id="A0A4R1RAI7"/>
<gene>
    <name evidence="4" type="ORF">EDC14_102353</name>
</gene>
<dbReference type="PANTHER" id="PTHR11373">
    <property type="entry name" value="DEOXYNUCLEOSIDE TRIPHOSPHATE TRIPHOSPHOHYDROLASE"/>
    <property type="match status" value="1"/>
</dbReference>
<dbReference type="Pfam" id="PF13286">
    <property type="entry name" value="HD_assoc"/>
    <property type="match status" value="1"/>
</dbReference>
<dbReference type="NCBIfam" id="TIGR01353">
    <property type="entry name" value="dGTP_triPase"/>
    <property type="match status" value="1"/>
</dbReference>
<dbReference type="GO" id="GO:0006203">
    <property type="term" value="P:dGTP catabolic process"/>
    <property type="evidence" value="ECO:0007669"/>
    <property type="project" value="TreeGrafter"/>
</dbReference>
<dbReference type="InterPro" id="IPR023023">
    <property type="entry name" value="dNTPase_2"/>
</dbReference>
<dbReference type="SMART" id="SM00471">
    <property type="entry name" value="HDc"/>
    <property type="match status" value="1"/>
</dbReference>
<proteinExistence type="inferred from homology"/>
<evidence type="ECO:0000256" key="2">
    <source>
        <dbReference type="HAMAP-Rule" id="MF_01212"/>
    </source>
</evidence>
<dbReference type="RefSeq" id="WP_132015567.1">
    <property type="nucleotide sequence ID" value="NZ_SLUN01000023.1"/>
</dbReference>